<protein>
    <submittedName>
        <fullName evidence="4">Uncharacterized protein</fullName>
    </submittedName>
</protein>
<feature type="transmembrane region" description="Helical" evidence="2">
    <location>
        <begin position="303"/>
        <end position="324"/>
    </location>
</feature>
<dbReference type="AlphaFoldDB" id="A0A8J3FP85"/>
<dbReference type="EMBL" id="BMMX01000011">
    <property type="protein sequence ID" value="GGK93502.1"/>
    <property type="molecule type" value="Genomic_DNA"/>
</dbReference>
<keyword evidence="2" id="KW-0812">Transmembrane</keyword>
<name>A0A8J3FP85_9ACTN</name>
<evidence type="ECO:0000256" key="1">
    <source>
        <dbReference type="SAM" id="MobiDB-lite"/>
    </source>
</evidence>
<feature type="compositionally biased region" description="Low complexity" evidence="1">
    <location>
        <begin position="242"/>
        <end position="275"/>
    </location>
</feature>
<keyword evidence="5" id="KW-1185">Reference proteome</keyword>
<feature type="compositionally biased region" description="Gly residues" evidence="1">
    <location>
        <begin position="179"/>
        <end position="192"/>
    </location>
</feature>
<organism evidence="4 5">
    <name type="scientific">Mangrovihabitans endophyticus</name>
    <dbReference type="NCBI Taxonomy" id="1751298"/>
    <lineage>
        <taxon>Bacteria</taxon>
        <taxon>Bacillati</taxon>
        <taxon>Actinomycetota</taxon>
        <taxon>Actinomycetes</taxon>
        <taxon>Micromonosporales</taxon>
        <taxon>Micromonosporaceae</taxon>
        <taxon>Mangrovihabitans</taxon>
    </lineage>
</organism>
<gene>
    <name evidence="4" type="ORF">GCM10012284_29300</name>
</gene>
<proteinExistence type="predicted"/>
<dbReference type="RefSeq" id="WP_189079748.1">
    <property type="nucleotide sequence ID" value="NZ_BMMX01000011.1"/>
</dbReference>
<feature type="compositionally biased region" description="Low complexity" evidence="1">
    <location>
        <begin position="143"/>
        <end position="178"/>
    </location>
</feature>
<keyword evidence="2" id="KW-0472">Membrane</keyword>
<evidence type="ECO:0000313" key="5">
    <source>
        <dbReference type="Proteomes" id="UP000656042"/>
    </source>
</evidence>
<feature type="compositionally biased region" description="Low complexity" evidence="1">
    <location>
        <begin position="213"/>
        <end position="233"/>
    </location>
</feature>
<feature type="compositionally biased region" description="Low complexity" evidence="1">
    <location>
        <begin position="118"/>
        <end position="129"/>
    </location>
</feature>
<comment type="caution">
    <text evidence="4">The sequence shown here is derived from an EMBL/GenBank/DDBJ whole genome shotgun (WGS) entry which is preliminary data.</text>
</comment>
<sequence length="334" mass="31872">MARQVRHRLTAVALGGLLMGAPLLTSGTANAAQGGGATVAFTGDALLPFTCNSQPTVGAMTVAADSTVRVLNRTGQDAELRLAGAWAGTVPEGGTAAVIFHRTTTLQLNPSCPSAKQSPPVLVTTTDPSVTPPPSGTTDAPTGAAGSSPPSQSGGSPSSDGRPSGSQQPSSSRPATGGVNTGTGGARGGVSSGGHSTTRRTPAAPDSRVPTPTAAGSSVAGATGGSATTRNSTMSATGGGAPVEVPAAAETSTPTDAASASAGGANSTGPGSPAPVDAGPEGASLAEPVATAGSVADNRAGGLLAAVALVCVFGVATGLIRSFVSLRSRSTFSH</sequence>
<dbReference type="Proteomes" id="UP000656042">
    <property type="component" value="Unassembled WGS sequence"/>
</dbReference>
<reference evidence="4" key="2">
    <citation type="submission" date="2020-09" db="EMBL/GenBank/DDBJ databases">
        <authorList>
            <person name="Sun Q."/>
            <person name="Zhou Y."/>
        </authorList>
    </citation>
    <scope>NUCLEOTIDE SEQUENCE</scope>
    <source>
        <strain evidence="4">CGMCC 4.7299</strain>
    </source>
</reference>
<reference evidence="4" key="1">
    <citation type="journal article" date="2014" name="Int. J. Syst. Evol. Microbiol.">
        <title>Complete genome sequence of Corynebacterium casei LMG S-19264T (=DSM 44701T), isolated from a smear-ripened cheese.</title>
        <authorList>
            <consortium name="US DOE Joint Genome Institute (JGI-PGF)"/>
            <person name="Walter F."/>
            <person name="Albersmeier A."/>
            <person name="Kalinowski J."/>
            <person name="Ruckert C."/>
        </authorList>
    </citation>
    <scope>NUCLEOTIDE SEQUENCE</scope>
    <source>
        <strain evidence="4">CGMCC 4.7299</strain>
    </source>
</reference>
<feature type="region of interest" description="Disordered" evidence="1">
    <location>
        <begin position="110"/>
        <end position="284"/>
    </location>
</feature>
<feature type="signal peptide" evidence="3">
    <location>
        <begin position="1"/>
        <end position="31"/>
    </location>
</feature>
<evidence type="ECO:0000256" key="2">
    <source>
        <dbReference type="SAM" id="Phobius"/>
    </source>
</evidence>
<keyword evidence="3" id="KW-0732">Signal</keyword>
<accession>A0A8J3FP85</accession>
<keyword evidence="2" id="KW-1133">Transmembrane helix</keyword>
<evidence type="ECO:0000313" key="4">
    <source>
        <dbReference type="EMBL" id="GGK93502.1"/>
    </source>
</evidence>
<feature type="chain" id="PRO_5035166712" evidence="3">
    <location>
        <begin position="32"/>
        <end position="334"/>
    </location>
</feature>
<evidence type="ECO:0000256" key="3">
    <source>
        <dbReference type="SAM" id="SignalP"/>
    </source>
</evidence>